<organism evidence="1">
    <name type="scientific">Anguilla anguilla</name>
    <name type="common">European freshwater eel</name>
    <name type="synonym">Muraena anguilla</name>
    <dbReference type="NCBI Taxonomy" id="7936"/>
    <lineage>
        <taxon>Eukaryota</taxon>
        <taxon>Metazoa</taxon>
        <taxon>Chordata</taxon>
        <taxon>Craniata</taxon>
        <taxon>Vertebrata</taxon>
        <taxon>Euteleostomi</taxon>
        <taxon>Actinopterygii</taxon>
        <taxon>Neopterygii</taxon>
        <taxon>Teleostei</taxon>
        <taxon>Anguilliformes</taxon>
        <taxon>Anguillidae</taxon>
        <taxon>Anguilla</taxon>
    </lineage>
</organism>
<sequence>MSMHCGFTAFNWLMKFYCIVIFP</sequence>
<reference evidence="1" key="1">
    <citation type="submission" date="2014-11" db="EMBL/GenBank/DDBJ databases">
        <authorList>
            <person name="Amaro Gonzalez C."/>
        </authorList>
    </citation>
    <scope>NUCLEOTIDE SEQUENCE</scope>
</reference>
<accession>A0A0E9Q244</accession>
<reference evidence="1" key="2">
    <citation type="journal article" date="2015" name="Fish Shellfish Immunol.">
        <title>Early steps in the European eel (Anguilla anguilla)-Vibrio vulnificus interaction in the gills: Role of the RtxA13 toxin.</title>
        <authorList>
            <person name="Callol A."/>
            <person name="Pajuelo D."/>
            <person name="Ebbesson L."/>
            <person name="Teles M."/>
            <person name="MacKenzie S."/>
            <person name="Amaro C."/>
        </authorList>
    </citation>
    <scope>NUCLEOTIDE SEQUENCE</scope>
</reference>
<protein>
    <submittedName>
        <fullName evidence="1">Uncharacterized protein</fullName>
    </submittedName>
</protein>
<dbReference type="EMBL" id="GBXM01097621">
    <property type="protein sequence ID" value="JAH10956.1"/>
    <property type="molecule type" value="Transcribed_RNA"/>
</dbReference>
<evidence type="ECO:0000313" key="1">
    <source>
        <dbReference type="EMBL" id="JAH10956.1"/>
    </source>
</evidence>
<dbReference type="AlphaFoldDB" id="A0A0E9Q244"/>
<name>A0A0E9Q244_ANGAN</name>
<proteinExistence type="predicted"/>